<keyword evidence="5" id="KW-0813">Transport</keyword>
<evidence type="ECO:0000256" key="6">
    <source>
        <dbReference type="ARBA" id="ARBA00022660"/>
    </source>
</evidence>
<dbReference type="EMBL" id="CAXIEN010000189">
    <property type="protein sequence ID" value="CAL1285257.1"/>
    <property type="molecule type" value="Genomic_DNA"/>
</dbReference>
<evidence type="ECO:0000256" key="1">
    <source>
        <dbReference type="ARBA" id="ARBA00003195"/>
    </source>
</evidence>
<keyword evidence="19" id="KW-1185">Reference proteome</keyword>
<protein>
    <recommendedName>
        <fullName evidence="4">NADH dehydrogenase [ubiquinone] 1 beta subcomplex subunit 11, mitochondrial</fullName>
    </recommendedName>
    <alternativeName>
        <fullName evidence="15">Complex I-ESSS</fullName>
    </alternativeName>
    <alternativeName>
        <fullName evidence="14">NADH-ubiquinone oxidoreductase ESSS subunit</fullName>
    </alternativeName>
</protein>
<dbReference type="Proteomes" id="UP001497382">
    <property type="component" value="Unassembled WGS sequence"/>
</dbReference>
<keyword evidence="7 17" id="KW-0812">Transmembrane</keyword>
<comment type="subcellular location">
    <subcellularLocation>
        <location evidence="2">Mitochondrion inner membrane</location>
        <topology evidence="2">Single-pass membrane protein</topology>
    </subcellularLocation>
</comment>
<dbReference type="AlphaFoldDB" id="A0AAV2ANH9"/>
<comment type="caution">
    <text evidence="18">The sequence shown here is derived from an EMBL/GenBank/DDBJ whole genome shotgun (WGS) entry which is preliminary data.</text>
</comment>
<evidence type="ECO:0000256" key="15">
    <source>
        <dbReference type="ARBA" id="ARBA00031387"/>
    </source>
</evidence>
<comment type="subunit">
    <text evidence="16">Complex I is composed of 45 different subunits. Interacts with BCAP31.</text>
</comment>
<keyword evidence="10" id="KW-0249">Electron transport</keyword>
<name>A0AAV2ANH9_9ARAC</name>
<keyword evidence="12" id="KW-0496">Mitochondrion</keyword>
<evidence type="ECO:0000256" key="14">
    <source>
        <dbReference type="ARBA" id="ARBA00030753"/>
    </source>
</evidence>
<evidence type="ECO:0000256" key="17">
    <source>
        <dbReference type="SAM" id="Phobius"/>
    </source>
</evidence>
<keyword evidence="13 17" id="KW-0472">Membrane</keyword>
<keyword evidence="11 17" id="KW-1133">Transmembrane helix</keyword>
<evidence type="ECO:0000256" key="4">
    <source>
        <dbReference type="ARBA" id="ARBA00018632"/>
    </source>
</evidence>
<comment type="similarity">
    <text evidence="3">Belongs to the complex I NDUFB11 subunit family.</text>
</comment>
<dbReference type="Pfam" id="PF10183">
    <property type="entry name" value="ESSS"/>
    <property type="match status" value="1"/>
</dbReference>
<proteinExistence type="inferred from homology"/>
<keyword evidence="9" id="KW-0809">Transit peptide</keyword>
<keyword evidence="6" id="KW-0679">Respiratory chain</keyword>
<evidence type="ECO:0000256" key="12">
    <source>
        <dbReference type="ARBA" id="ARBA00023128"/>
    </source>
</evidence>
<accession>A0AAV2ANH9</accession>
<evidence type="ECO:0000313" key="19">
    <source>
        <dbReference type="Proteomes" id="UP001497382"/>
    </source>
</evidence>
<sequence>MALSRISLAYPAIFRPFQRYSITKIALISTSKKSKDTLAFPEDVFPKKQPPAPKTVEEFAETKNPKFWVSYGYDEENYENDRHEHKVINFFLLTVLVCGGTFILAYNPDLHLQPSAALHCVTPREYTARIPPKRRNDAIIILEPVTLVQLLRKDVQLLEGDTSNKDEISFLIFTSKS</sequence>
<dbReference type="InterPro" id="IPR019329">
    <property type="entry name" value="NADH_UbQ_OxRdtase_ESSS_su"/>
</dbReference>
<evidence type="ECO:0000256" key="7">
    <source>
        <dbReference type="ARBA" id="ARBA00022692"/>
    </source>
</evidence>
<feature type="transmembrane region" description="Helical" evidence="17">
    <location>
        <begin position="87"/>
        <end position="106"/>
    </location>
</feature>
<evidence type="ECO:0000256" key="13">
    <source>
        <dbReference type="ARBA" id="ARBA00023136"/>
    </source>
</evidence>
<evidence type="ECO:0000256" key="5">
    <source>
        <dbReference type="ARBA" id="ARBA00022448"/>
    </source>
</evidence>
<evidence type="ECO:0000256" key="10">
    <source>
        <dbReference type="ARBA" id="ARBA00022982"/>
    </source>
</evidence>
<evidence type="ECO:0000256" key="9">
    <source>
        <dbReference type="ARBA" id="ARBA00022946"/>
    </source>
</evidence>
<evidence type="ECO:0000256" key="3">
    <source>
        <dbReference type="ARBA" id="ARBA00008915"/>
    </source>
</evidence>
<keyword evidence="8" id="KW-0999">Mitochondrion inner membrane</keyword>
<evidence type="ECO:0000256" key="8">
    <source>
        <dbReference type="ARBA" id="ARBA00022792"/>
    </source>
</evidence>
<gene>
    <name evidence="18" type="ORF">LARSCL_LOCUS13597</name>
</gene>
<comment type="function">
    <text evidence="1">Accessory subunit of the mitochondrial membrane respiratory chain NADH dehydrogenase (Complex I), that is believed not to be involved in catalysis. Complex I functions in the transfer of electrons from NADH to the respiratory chain. The immediate electron acceptor for the enzyme is believed to be ubiquinone.</text>
</comment>
<evidence type="ECO:0000313" key="18">
    <source>
        <dbReference type="EMBL" id="CAL1285257.1"/>
    </source>
</evidence>
<dbReference type="GO" id="GO:0005743">
    <property type="term" value="C:mitochondrial inner membrane"/>
    <property type="evidence" value="ECO:0007669"/>
    <property type="project" value="UniProtKB-SubCell"/>
</dbReference>
<organism evidence="18 19">
    <name type="scientific">Larinioides sclopetarius</name>
    <dbReference type="NCBI Taxonomy" id="280406"/>
    <lineage>
        <taxon>Eukaryota</taxon>
        <taxon>Metazoa</taxon>
        <taxon>Ecdysozoa</taxon>
        <taxon>Arthropoda</taxon>
        <taxon>Chelicerata</taxon>
        <taxon>Arachnida</taxon>
        <taxon>Araneae</taxon>
        <taxon>Araneomorphae</taxon>
        <taxon>Entelegynae</taxon>
        <taxon>Araneoidea</taxon>
        <taxon>Araneidae</taxon>
        <taxon>Larinioides</taxon>
    </lineage>
</organism>
<evidence type="ECO:0000256" key="2">
    <source>
        <dbReference type="ARBA" id="ARBA00004434"/>
    </source>
</evidence>
<reference evidence="18 19" key="1">
    <citation type="submission" date="2024-04" db="EMBL/GenBank/DDBJ databases">
        <authorList>
            <person name="Rising A."/>
            <person name="Reimegard J."/>
            <person name="Sonavane S."/>
            <person name="Akerstrom W."/>
            <person name="Nylinder S."/>
            <person name="Hedman E."/>
            <person name="Kallberg Y."/>
        </authorList>
    </citation>
    <scope>NUCLEOTIDE SEQUENCE [LARGE SCALE GENOMIC DNA]</scope>
</reference>
<evidence type="ECO:0000256" key="11">
    <source>
        <dbReference type="ARBA" id="ARBA00022989"/>
    </source>
</evidence>
<evidence type="ECO:0000256" key="16">
    <source>
        <dbReference type="ARBA" id="ARBA00046528"/>
    </source>
</evidence>